<dbReference type="AlphaFoldDB" id="A0A1B1TDH8"/>
<evidence type="ECO:0000313" key="1">
    <source>
        <dbReference type="EMBL" id="ANV80331.1"/>
    </source>
</evidence>
<sequence>MESEIRNLIKLRGENFHNQNYDFSTIDFNFIGKVDSLQDLEEFPSKSLFIWHVGEGITTLNNFELERWSVDAPSGNHLIISERFIDDNLNTDNYRKNKIFFWGPNELSQWFGRAILNKEIQLSVIKDDKIDDEISEINLNKSTDSSILTLKNNIEISTWLSNKGLSGIRYSPILLSSKLWEVDGELIGPDGSVEKKRWKIIEDPWENNFTMFSNVEVLSISPSLRIVEPNINFWKDKSQIIDIITPLINEKRQGKPKNAGLFTQSMVLQNWNFKTDSCNLYYKKILIPAWILNTENRQLIHGISGKTLSA</sequence>
<proteinExistence type="predicted"/>
<reference evidence="1" key="1">
    <citation type="submission" date="2014-11" db="EMBL/GenBank/DDBJ databases">
        <authorList>
            <person name="Zhu J."/>
            <person name="Qi W."/>
            <person name="Song R."/>
        </authorList>
    </citation>
    <scope>NUCLEOTIDE SEQUENCE</scope>
</reference>
<dbReference type="EMBL" id="KP211883">
    <property type="protein sequence ID" value="ANV80331.1"/>
    <property type="molecule type" value="Genomic_DNA"/>
</dbReference>
<reference evidence="1" key="2">
    <citation type="journal article" date="2015" name="ISME J.">
        <title>A new class of marine Euryarchaeota group II from the Mediterranean deep chlorophyll maximum.</title>
        <authorList>
            <person name="Martin-Cuadrado A.B."/>
            <person name="Garcia-Heredia I."/>
            <person name="Molto A.G."/>
            <person name="Lopez-Ubeda R."/>
            <person name="Kimes N."/>
            <person name="Lopez-Garcia P."/>
            <person name="Moreira D."/>
            <person name="Rodriguez-Valera F."/>
        </authorList>
    </citation>
    <scope>NUCLEOTIDE SEQUENCE</scope>
</reference>
<name>A0A1B1TDH8_9ARCH</name>
<organism evidence="1">
    <name type="scientific">uncultured Poseidoniia archaeon</name>
    <dbReference type="NCBI Taxonomy" id="1697135"/>
    <lineage>
        <taxon>Archaea</taxon>
        <taxon>Methanobacteriati</taxon>
        <taxon>Thermoplasmatota</taxon>
        <taxon>Candidatus Poseidoniia</taxon>
        <taxon>environmental samples</taxon>
    </lineage>
</organism>
<protein>
    <submittedName>
        <fullName evidence="1">Uncharacterized protein</fullName>
    </submittedName>
</protein>
<accession>A0A1B1TDH8</accession>